<evidence type="ECO:0000313" key="5">
    <source>
        <dbReference type="EMBL" id="KON98284.1"/>
    </source>
</evidence>
<protein>
    <submittedName>
        <fullName evidence="5">Acetoin utilization protein AcuB</fullName>
    </submittedName>
</protein>
<dbReference type="PROSITE" id="PS51371">
    <property type="entry name" value="CBS"/>
    <property type="match status" value="2"/>
</dbReference>
<evidence type="ECO:0000256" key="2">
    <source>
        <dbReference type="PROSITE-ProRule" id="PRU00703"/>
    </source>
</evidence>
<dbReference type="EMBL" id="LGUG01000004">
    <property type="protein sequence ID" value="KON98284.1"/>
    <property type="molecule type" value="Genomic_DNA"/>
</dbReference>
<accession>A0A0D1UYM9</accession>
<dbReference type="Gene3D" id="3.30.70.260">
    <property type="match status" value="1"/>
</dbReference>
<dbReference type="STRING" id="47500.AF333_25485"/>
<keyword evidence="1 2" id="KW-0129">CBS domain</keyword>
<dbReference type="PANTHER" id="PTHR43080:SF2">
    <property type="entry name" value="CBS DOMAIN-CONTAINING PROTEIN"/>
    <property type="match status" value="1"/>
</dbReference>
<dbReference type="RefSeq" id="WP_043068211.1">
    <property type="nucleotide sequence ID" value="NZ_BJOA01000005.1"/>
</dbReference>
<dbReference type="SUPFAM" id="SSF55021">
    <property type="entry name" value="ACT-like"/>
    <property type="match status" value="1"/>
</dbReference>
<dbReference type="OrthoDB" id="9781631at2"/>
<evidence type="ECO:0000313" key="8">
    <source>
        <dbReference type="Proteomes" id="UP000182836"/>
    </source>
</evidence>
<dbReference type="Proteomes" id="UP000182836">
    <property type="component" value="Unassembled WGS sequence"/>
</dbReference>
<evidence type="ECO:0000259" key="3">
    <source>
        <dbReference type="PROSITE" id="PS51371"/>
    </source>
</evidence>
<dbReference type="InterPro" id="IPR046342">
    <property type="entry name" value="CBS_dom_sf"/>
</dbReference>
<proteinExistence type="predicted"/>
<dbReference type="SMART" id="SM00116">
    <property type="entry name" value="CBS"/>
    <property type="match status" value="2"/>
</dbReference>
<evidence type="ECO:0000256" key="1">
    <source>
        <dbReference type="ARBA" id="ARBA00023122"/>
    </source>
</evidence>
<evidence type="ECO:0000313" key="6">
    <source>
        <dbReference type="EMBL" id="SDI11338.1"/>
    </source>
</evidence>
<dbReference type="GeneID" id="42308480"/>
<dbReference type="PATRIC" id="fig|47500.8.peg.3677"/>
<dbReference type="AlphaFoldDB" id="A0A0D1UYM9"/>
<dbReference type="PROSITE" id="PS51671">
    <property type="entry name" value="ACT"/>
    <property type="match status" value="1"/>
</dbReference>
<reference evidence="6 8" key="2">
    <citation type="submission" date="2016-10" db="EMBL/GenBank/DDBJ databases">
        <authorList>
            <person name="de Groot N.N."/>
        </authorList>
    </citation>
    <scope>NUCLEOTIDE SEQUENCE [LARGE SCALE GENOMIC DNA]</scope>
    <source>
        <strain evidence="6 8">DSM 2895</strain>
    </source>
</reference>
<dbReference type="InterPro" id="IPR000644">
    <property type="entry name" value="CBS_dom"/>
</dbReference>
<sequence length="215" mass="24124">MLVEDIMKRDVVTVELTDSIRLALLKVHQYRIRHLPVISQGKLVGIISDRDVRDACPSIIGIPREDDEHVLNTPVSSIMRKDVICAHPLDFVEEAALALYDNRIGCLPVVVDDELKGIITETDILHTLVELMGVHYPSSHIEVEVDDRTGLLADVAEIFKEAKCNVTSVLVMPGKHLGKKNLVFRVQTIDPRHLVSKIEEAGYRIVWPRESEGLV</sequence>
<dbReference type="CDD" id="cd04584">
    <property type="entry name" value="CBS_pair_AcuB_like"/>
    <property type="match status" value="1"/>
</dbReference>
<dbReference type="Gene3D" id="3.10.580.10">
    <property type="entry name" value="CBS-domain"/>
    <property type="match status" value="2"/>
</dbReference>
<keyword evidence="7" id="KW-1185">Reference proteome</keyword>
<dbReference type="SUPFAM" id="SSF54631">
    <property type="entry name" value="CBS-domain pair"/>
    <property type="match status" value="1"/>
</dbReference>
<dbReference type="InterPro" id="IPR002912">
    <property type="entry name" value="ACT_dom"/>
</dbReference>
<feature type="domain" description="CBS" evidence="3">
    <location>
        <begin position="7"/>
        <end position="68"/>
    </location>
</feature>
<feature type="domain" description="ACT" evidence="4">
    <location>
        <begin position="140"/>
        <end position="213"/>
    </location>
</feature>
<dbReference type="Pfam" id="PF00571">
    <property type="entry name" value="CBS"/>
    <property type="match status" value="2"/>
</dbReference>
<name>A0A0D1UYM9_ANEMI</name>
<dbReference type="EMBL" id="FNED01000001">
    <property type="protein sequence ID" value="SDI11338.1"/>
    <property type="molecule type" value="Genomic_DNA"/>
</dbReference>
<dbReference type="Pfam" id="PF01842">
    <property type="entry name" value="ACT"/>
    <property type="match status" value="1"/>
</dbReference>
<dbReference type="InterPro" id="IPR045865">
    <property type="entry name" value="ACT-like_dom_sf"/>
</dbReference>
<gene>
    <name evidence="5" type="ORF">AF333_25485</name>
    <name evidence="6" type="ORF">SAMN04487909_101588</name>
</gene>
<evidence type="ECO:0000259" key="4">
    <source>
        <dbReference type="PROSITE" id="PS51671"/>
    </source>
</evidence>
<reference evidence="5 7" key="1">
    <citation type="submission" date="2015-07" db="EMBL/GenBank/DDBJ databases">
        <title>Fjat-14205 dsm 2895.</title>
        <authorList>
            <person name="Liu B."/>
            <person name="Wang J."/>
            <person name="Zhu Y."/>
            <person name="Liu G."/>
            <person name="Chen Q."/>
            <person name="Chen Z."/>
            <person name="Lan J."/>
            <person name="Che J."/>
            <person name="Ge C."/>
            <person name="Shi H."/>
            <person name="Pan Z."/>
            <person name="Liu X."/>
        </authorList>
    </citation>
    <scope>NUCLEOTIDE SEQUENCE [LARGE SCALE GENOMIC DNA]</scope>
    <source>
        <strain evidence="5 7">DSM 2895</strain>
    </source>
</reference>
<dbReference type="InterPro" id="IPR051257">
    <property type="entry name" value="Diverse_CBS-Domain"/>
</dbReference>
<evidence type="ECO:0000313" key="7">
    <source>
        <dbReference type="Proteomes" id="UP000037269"/>
    </source>
</evidence>
<dbReference type="Proteomes" id="UP000037269">
    <property type="component" value="Unassembled WGS sequence"/>
</dbReference>
<dbReference type="PANTHER" id="PTHR43080">
    <property type="entry name" value="CBS DOMAIN-CONTAINING PROTEIN CBSX3, MITOCHONDRIAL"/>
    <property type="match status" value="1"/>
</dbReference>
<organism evidence="5 7">
    <name type="scientific">Aneurinibacillus migulanus</name>
    <name type="common">Bacillus migulanus</name>
    <dbReference type="NCBI Taxonomy" id="47500"/>
    <lineage>
        <taxon>Bacteria</taxon>
        <taxon>Bacillati</taxon>
        <taxon>Bacillota</taxon>
        <taxon>Bacilli</taxon>
        <taxon>Bacillales</taxon>
        <taxon>Paenibacillaceae</taxon>
        <taxon>Aneurinibacillus group</taxon>
        <taxon>Aneurinibacillus</taxon>
    </lineage>
</organism>
<feature type="domain" description="CBS" evidence="3">
    <location>
        <begin position="79"/>
        <end position="138"/>
    </location>
</feature>